<reference evidence="3 4" key="1">
    <citation type="journal article" date="2012" name="Proc. Natl. Acad. Sci. U.S.A.">
        <title>Genome and physiology of a model Epsilonproteobacterium responsible for sulfide detoxification in marine oxygen depletion zones.</title>
        <authorList>
            <person name="Grote J."/>
            <person name="Schott T."/>
            <person name="Bruckner C.G."/>
            <person name="Glockner F.O."/>
            <person name="Jost G."/>
            <person name="Teeling H."/>
            <person name="Labrenz M."/>
            <person name="Jurgens K."/>
        </authorList>
    </citation>
    <scope>NUCLEOTIDE SEQUENCE [LARGE SCALE GENOMIC DNA]</scope>
    <source>
        <strain evidence="3 4">GD1</strain>
    </source>
</reference>
<evidence type="ECO:0000313" key="3">
    <source>
        <dbReference type="EMBL" id="EHP30252.1"/>
    </source>
</evidence>
<dbReference type="RefSeq" id="WP_008335692.1">
    <property type="nucleotide sequence ID" value="NZ_AFRZ01000001.1"/>
</dbReference>
<dbReference type="GO" id="GO:0035556">
    <property type="term" value="P:intracellular signal transduction"/>
    <property type="evidence" value="ECO:0007669"/>
    <property type="project" value="InterPro"/>
</dbReference>
<protein>
    <submittedName>
        <fullName evidence="3">Adenylate/guanylate cyclase containing CHASE2 sensor domain</fullName>
    </submittedName>
</protein>
<dbReference type="STRING" id="929558.SMGD1_1729"/>
<dbReference type="InterPro" id="IPR001054">
    <property type="entry name" value="A/G_cyclase"/>
</dbReference>
<keyword evidence="1" id="KW-1133">Transmembrane helix</keyword>
<accession>H1FV58</accession>
<dbReference type="InterPro" id="IPR029787">
    <property type="entry name" value="Nucleotide_cyclase"/>
</dbReference>
<dbReference type="PROSITE" id="PS50125">
    <property type="entry name" value="GUANYLATE_CYCLASE_2"/>
    <property type="match status" value="1"/>
</dbReference>
<dbReference type="AlphaFoldDB" id="B6BIA2"/>
<feature type="transmembrane region" description="Helical" evidence="1">
    <location>
        <begin position="392"/>
        <end position="417"/>
    </location>
</feature>
<sequence>MKGKYKVLIPLFILLSLLLSSAYLFLPTHFQSLDNRVRDFYFKFRGPQKASEDIVIVDIDERSIKELGQWPWERDKFARILNNLTASDAGIIGLDIVFSEADKTSPKRLAKKWGIDAKKMPDYDLILSQTVASTPTILGYVFDFDADNTNEAPQVPAIFIEKGKKEIEFLPLARGVLPNLKVIQDSAYSSGYMNNIPDESGIIRSVPLMIKYQEQLYPSLAFEMYRVATQSRKVVATYSDAGIENVQVGKQVIPSDRFGRLYVNFRGPFKSYRYISAVDVFNNTIDRKLLEGKFVLIGTSAYGLMDLRSTPMDSVIAGVEVHANMIDNLLNDDMMRKPSWAEVADLTAIVLIAFIVIFIYSRFSLLILSLVYLVSFFALMYANYYLLFTEYVIINSIFPLVSIFLSLVGTLGVNYFFETRQKDMIKGKFATKVSASVMEDILQHADSNALEGQEKEITVFFSDVRGFTNISEAMGDAKRLIKFMNEIMEPMTEIIINEKGTVDKYIGDAIMAYWNAPLDVTDHADRAVCASLRQLHKLKSLNDELRQNPDFVNVTNMADSSNIPIVDIGIGLNSGVAIVGEMGSSIRSDYTVIGDTINLGSRLESLCKYYNSRLNISNFTKSQLKGKYIYRFLDLVTVKGKSEPIEIWQIHDFDRDEKEPIFYSSREELLEELERYHEAIDLYKLQKFADALVIFKELNNLENKSNLKICDIYIERCEHYVELPPENFNGVFVHTTKG</sequence>
<organism evidence="3 4">
    <name type="scientific">Sulfurimonas gotlandica (strain DSM 19862 / JCM 16533 / GD1)</name>
    <dbReference type="NCBI Taxonomy" id="929558"/>
    <lineage>
        <taxon>Bacteria</taxon>
        <taxon>Pseudomonadati</taxon>
        <taxon>Campylobacterota</taxon>
        <taxon>Epsilonproteobacteria</taxon>
        <taxon>Campylobacterales</taxon>
        <taxon>Sulfurimonadaceae</taxon>
        <taxon>Sulfurimonas</taxon>
    </lineage>
</organism>
<dbReference type="GO" id="GO:0006171">
    <property type="term" value="P:cAMP biosynthetic process"/>
    <property type="evidence" value="ECO:0007669"/>
    <property type="project" value="TreeGrafter"/>
</dbReference>
<feature type="transmembrane region" description="Helical" evidence="1">
    <location>
        <begin position="365"/>
        <end position="386"/>
    </location>
</feature>
<accession>B6BIA2</accession>
<dbReference type="eggNOG" id="COG4252">
    <property type="taxonomic scope" value="Bacteria"/>
</dbReference>
<feature type="transmembrane region" description="Helical" evidence="1">
    <location>
        <begin position="340"/>
        <end position="360"/>
    </location>
</feature>
<keyword evidence="1" id="KW-0812">Transmembrane</keyword>
<evidence type="ECO:0000256" key="1">
    <source>
        <dbReference type="SAM" id="Phobius"/>
    </source>
</evidence>
<keyword evidence="1" id="KW-0472">Membrane</keyword>
<dbReference type="OrthoDB" id="9806735at2"/>
<comment type="caution">
    <text evidence="3">The sequence shown here is derived from an EMBL/GenBank/DDBJ whole genome shotgun (WGS) entry which is preliminary data.</text>
</comment>
<proteinExistence type="predicted"/>
<dbReference type="SUPFAM" id="SSF55073">
    <property type="entry name" value="Nucleotide cyclase"/>
    <property type="match status" value="1"/>
</dbReference>
<gene>
    <name evidence="3" type="ORF">SMGD1_1729</name>
</gene>
<dbReference type="eggNOG" id="COG2114">
    <property type="taxonomic scope" value="Bacteria"/>
</dbReference>
<dbReference type="InterPro" id="IPR007890">
    <property type="entry name" value="CHASE2"/>
</dbReference>
<name>B6BIA2_SULGG</name>
<dbReference type="InterPro" id="IPR050697">
    <property type="entry name" value="Adenylyl/Guanylyl_Cyclase_3/4"/>
</dbReference>
<dbReference type="HOGENOM" id="CLU_000445_85_1_7"/>
<dbReference type="GO" id="GO:0004016">
    <property type="term" value="F:adenylate cyclase activity"/>
    <property type="evidence" value="ECO:0007669"/>
    <property type="project" value="UniProtKB-ARBA"/>
</dbReference>
<dbReference type="Pfam" id="PF05226">
    <property type="entry name" value="CHASE2"/>
    <property type="match status" value="1"/>
</dbReference>
<dbReference type="SMART" id="SM01080">
    <property type="entry name" value="CHASE2"/>
    <property type="match status" value="1"/>
</dbReference>
<dbReference type="PROSITE" id="PS00549">
    <property type="entry name" value="BACTERIOFERRITIN"/>
    <property type="match status" value="1"/>
</dbReference>
<dbReference type="PATRIC" id="fig|929558.5.peg.1723"/>
<dbReference type="PANTHER" id="PTHR43081:SF1">
    <property type="entry name" value="ADENYLATE CYCLASE, TERMINAL-DIFFERENTIATION SPECIFIC"/>
    <property type="match status" value="1"/>
</dbReference>
<evidence type="ECO:0000313" key="4">
    <source>
        <dbReference type="Proteomes" id="UP000006431"/>
    </source>
</evidence>
<dbReference type="Gene3D" id="3.30.70.1230">
    <property type="entry name" value="Nucleotide cyclase"/>
    <property type="match status" value="1"/>
</dbReference>
<dbReference type="SMART" id="SM00044">
    <property type="entry name" value="CYCc"/>
    <property type="match status" value="1"/>
</dbReference>
<dbReference type="Proteomes" id="UP000006431">
    <property type="component" value="Unassembled WGS sequence"/>
</dbReference>
<dbReference type="Pfam" id="PF00211">
    <property type="entry name" value="Guanylate_cyc"/>
    <property type="match status" value="1"/>
</dbReference>
<dbReference type="EMBL" id="AFRZ01000001">
    <property type="protein sequence ID" value="EHP30252.1"/>
    <property type="molecule type" value="Genomic_DNA"/>
</dbReference>
<dbReference type="PANTHER" id="PTHR43081">
    <property type="entry name" value="ADENYLATE CYCLASE, TERMINAL-DIFFERENTIATION SPECIFIC-RELATED"/>
    <property type="match status" value="1"/>
</dbReference>
<evidence type="ECO:0000259" key="2">
    <source>
        <dbReference type="PROSITE" id="PS50125"/>
    </source>
</evidence>
<keyword evidence="4" id="KW-1185">Reference proteome</keyword>
<dbReference type="CDD" id="cd07302">
    <property type="entry name" value="CHD"/>
    <property type="match status" value="1"/>
</dbReference>
<feature type="domain" description="Guanylate cyclase" evidence="2">
    <location>
        <begin position="458"/>
        <end position="604"/>
    </location>
</feature>